<dbReference type="GO" id="GO:0008237">
    <property type="term" value="F:metallopeptidase activity"/>
    <property type="evidence" value="ECO:0007669"/>
    <property type="project" value="UniProtKB-KW"/>
</dbReference>
<evidence type="ECO:0000259" key="2">
    <source>
        <dbReference type="Pfam" id="PF02517"/>
    </source>
</evidence>
<feature type="transmembrane region" description="Helical" evidence="1">
    <location>
        <begin position="217"/>
        <end position="237"/>
    </location>
</feature>
<dbReference type="GO" id="GO:0004175">
    <property type="term" value="F:endopeptidase activity"/>
    <property type="evidence" value="ECO:0007669"/>
    <property type="project" value="UniProtKB-ARBA"/>
</dbReference>
<keyword evidence="3" id="KW-0482">Metalloprotease</keyword>
<dbReference type="InterPro" id="IPR003675">
    <property type="entry name" value="Rce1/LyrA-like_dom"/>
</dbReference>
<keyword evidence="3" id="KW-0645">Protease</keyword>
<name>A0AA96WZN3_LEPBY</name>
<feature type="transmembrane region" description="Helical" evidence="1">
    <location>
        <begin position="135"/>
        <end position="157"/>
    </location>
</feature>
<reference evidence="3" key="2">
    <citation type="submission" date="2023-07" db="EMBL/GenBank/DDBJ databases">
        <authorList>
            <person name="Bai X.-H."/>
            <person name="Wang H.-H."/>
            <person name="Wang J."/>
            <person name="Ma M.-Y."/>
            <person name="Hu H.-H."/>
            <person name="Song Z.-L."/>
            <person name="Ma H.-G."/>
            <person name="Fan Y."/>
            <person name="Du C.-Y."/>
            <person name="Xu J.-C."/>
        </authorList>
    </citation>
    <scope>NUCLEOTIDE SEQUENCE</scope>
    <source>
        <strain evidence="3">CZ1</strain>
    </source>
</reference>
<evidence type="ECO:0000256" key="1">
    <source>
        <dbReference type="SAM" id="Phobius"/>
    </source>
</evidence>
<dbReference type="PANTHER" id="PTHR39430">
    <property type="entry name" value="MEMBRANE-ASSOCIATED PROTEASE-RELATED"/>
    <property type="match status" value="1"/>
</dbReference>
<sequence>MNFPISIALDSFVKSLSQASPLIQIGFFFLAWFLLWLPLAIPIAIAMKWRPFEPLQSSQKLPLVASLYGIAPLVLWGVSRVKERDFPTFGVSWDLHLFSSSAIGLGIGAIGILILFGVQTAIGWLHWNLENWKQWLAACLPTLVLGIWIGFTEEWVFRGFCFGEFASDFWSAAIVSSVIFSALHLIWEGRAQIPQLPGLALMGVVLCLAFVQDQNSIGLPWGLHAGWVWMIASLDTAKMLRYEATAPEWGTGIDRKPLAGLLGLVFLLAMGILVTRSFT</sequence>
<dbReference type="Pfam" id="PF02517">
    <property type="entry name" value="Rce1-like"/>
    <property type="match status" value="1"/>
</dbReference>
<evidence type="ECO:0000313" key="3">
    <source>
        <dbReference type="EMBL" id="WNZ47733.1"/>
    </source>
</evidence>
<feature type="transmembrane region" description="Helical" evidence="1">
    <location>
        <begin position="258"/>
        <end position="278"/>
    </location>
</feature>
<protein>
    <submittedName>
        <fullName evidence="3">CPBP family intramembrane metalloprotease</fullName>
        <ecNumber evidence="3">3.4.-.-</ecNumber>
    </submittedName>
</protein>
<feature type="transmembrane region" description="Helical" evidence="1">
    <location>
        <begin position="194"/>
        <end position="211"/>
    </location>
</feature>
<dbReference type="GO" id="GO:0080120">
    <property type="term" value="P:CAAX-box protein maturation"/>
    <property type="evidence" value="ECO:0007669"/>
    <property type="project" value="UniProtKB-ARBA"/>
</dbReference>
<accession>A0AA96WZN3</accession>
<feature type="transmembrane region" description="Helical" evidence="1">
    <location>
        <begin position="22"/>
        <end position="49"/>
    </location>
</feature>
<keyword evidence="1" id="KW-1133">Transmembrane helix</keyword>
<dbReference type="EMBL" id="CP130144">
    <property type="protein sequence ID" value="WNZ47733.1"/>
    <property type="molecule type" value="Genomic_DNA"/>
</dbReference>
<gene>
    <name evidence="3" type="ORF">Q2T42_07795</name>
</gene>
<organism evidence="3">
    <name type="scientific">Leptolyngbya boryana CZ1</name>
    <dbReference type="NCBI Taxonomy" id="3060204"/>
    <lineage>
        <taxon>Bacteria</taxon>
        <taxon>Bacillati</taxon>
        <taxon>Cyanobacteriota</taxon>
        <taxon>Cyanophyceae</taxon>
        <taxon>Leptolyngbyales</taxon>
        <taxon>Leptolyngbyaceae</taxon>
        <taxon>Leptolyngbya group</taxon>
        <taxon>Leptolyngbya</taxon>
    </lineage>
</organism>
<keyword evidence="1" id="KW-0812">Transmembrane</keyword>
<proteinExistence type="predicted"/>
<keyword evidence="3" id="KW-0378">Hydrolase</keyword>
<reference evidence="3" key="1">
    <citation type="journal article" date="2023" name="Plants (Basel)">
        <title>Genomic Analysis of Leptolyngbya boryana CZ1 Reveals Efficient Carbon Fixation Modules.</title>
        <authorList>
            <person name="Bai X."/>
            <person name="Wang H."/>
            <person name="Cheng W."/>
            <person name="Wang J."/>
            <person name="Ma M."/>
            <person name="Hu H."/>
            <person name="Song Z."/>
            <person name="Ma H."/>
            <person name="Fan Y."/>
            <person name="Du C."/>
            <person name="Xu J."/>
        </authorList>
    </citation>
    <scope>NUCLEOTIDE SEQUENCE</scope>
    <source>
        <strain evidence="3">CZ1</strain>
    </source>
</reference>
<dbReference type="RefSeq" id="WP_316428281.1">
    <property type="nucleotide sequence ID" value="NZ_CP130144.1"/>
</dbReference>
<feature type="transmembrane region" description="Helical" evidence="1">
    <location>
        <begin position="169"/>
        <end position="187"/>
    </location>
</feature>
<feature type="domain" description="CAAX prenyl protease 2/Lysostaphin resistance protein A-like" evidence="2">
    <location>
        <begin position="139"/>
        <end position="230"/>
    </location>
</feature>
<dbReference type="EC" id="3.4.-.-" evidence="3"/>
<keyword evidence="1" id="KW-0472">Membrane</keyword>
<feature type="transmembrane region" description="Helical" evidence="1">
    <location>
        <begin position="61"/>
        <end position="78"/>
    </location>
</feature>
<dbReference type="AlphaFoldDB" id="A0AA96WZN3"/>
<feature type="transmembrane region" description="Helical" evidence="1">
    <location>
        <begin position="98"/>
        <end position="123"/>
    </location>
</feature>
<dbReference type="PANTHER" id="PTHR39430:SF1">
    <property type="entry name" value="PROTEASE"/>
    <property type="match status" value="1"/>
</dbReference>